<feature type="domain" description="Cytochrome c" evidence="5">
    <location>
        <begin position="63"/>
        <end position="207"/>
    </location>
</feature>
<evidence type="ECO:0000313" key="7">
    <source>
        <dbReference type="Proteomes" id="UP000518300"/>
    </source>
</evidence>
<dbReference type="AlphaFoldDB" id="A0A848LRI2"/>
<keyword evidence="1 3" id="KW-0479">Metal-binding</keyword>
<name>A0A848LRI2_9BACT</name>
<keyword evidence="3" id="KW-0349">Heme</keyword>
<feature type="signal peptide" evidence="4">
    <location>
        <begin position="1"/>
        <end position="24"/>
    </location>
</feature>
<dbReference type="GO" id="GO:0046872">
    <property type="term" value="F:metal ion binding"/>
    <property type="evidence" value="ECO:0007669"/>
    <property type="project" value="UniProtKB-KW"/>
</dbReference>
<evidence type="ECO:0000256" key="1">
    <source>
        <dbReference type="ARBA" id="ARBA00022723"/>
    </source>
</evidence>
<feature type="chain" id="PRO_5032822879" description="Cytochrome c domain-containing protein" evidence="4">
    <location>
        <begin position="25"/>
        <end position="910"/>
    </location>
</feature>
<dbReference type="InterPro" id="IPR009056">
    <property type="entry name" value="Cyt_c-like_dom"/>
</dbReference>
<evidence type="ECO:0000313" key="6">
    <source>
        <dbReference type="EMBL" id="NMO20064.1"/>
    </source>
</evidence>
<accession>A0A848LRI2</accession>
<gene>
    <name evidence="6" type="ORF">HG543_35150</name>
</gene>
<dbReference type="GO" id="GO:0009055">
    <property type="term" value="F:electron transfer activity"/>
    <property type="evidence" value="ECO:0007669"/>
    <property type="project" value="InterPro"/>
</dbReference>
<dbReference type="PROSITE" id="PS51007">
    <property type="entry name" value="CYTC"/>
    <property type="match status" value="2"/>
</dbReference>
<dbReference type="PROSITE" id="PS51257">
    <property type="entry name" value="PROKAR_LIPOPROTEIN"/>
    <property type="match status" value="1"/>
</dbReference>
<comment type="caution">
    <text evidence="6">The sequence shown here is derived from an EMBL/GenBank/DDBJ whole genome shotgun (WGS) entry which is preliminary data.</text>
</comment>
<proteinExistence type="predicted"/>
<sequence length="910" mass="100675">MRLERNWRARCRALWLTLFALPLAVGCSSKSDEPVVQIPAPRAELCNAPARSSERIPMRNVTRASAVRKEVFNTLKERVDAQCGQCHRTPQATAGFQYTSDYEGLKAAAPRMAALATQGAMPPVATAEQTRDAAALGCALESWMAQGSPETGSFDVKCEQEPSTEGTQVAFLVAQQMTDLGNCIPTQDQLGSDPEKDAYFARLTALPRSLSETDTDIVTFDTVKLARHGTFAFAPTYPLFSDHAKKLRLVHVPAGKSIEYDAATKQFKIPPNTRFYKTFFKAVKNREGDIEYRRIETRLIVTRERWQDALFGTYIWNDQGTAAELHDLRYRDGSPFSDRVLVYTTDEARGDTRNYAIPARHRCVNCHTGSEGQNFVLGFTPLQVNRREQGEGGTDPLLTVDRDELSQVDRLIRYGVITGLRSAEELPKLEDLKAKGKEYRNEHELALQGYFVGNCAQCHNPNGFAVESNPSIADLDFSPGGVMAGFDTRRMESNGQKYYADVRAGVDFERDLRAASPSSTFYQRVVQDAHEVYIHMPANVPGRDCRLVGLVAKWLGSLERASDNALTPEERVAARDARVKLAGDVVWETCKDPRDVRWVSEDFTDRIPYEPRNRDWRLAIQEGSHRHLMDYAITERHEQLATKLFPTSFWVARPECSFEEKPEPAVVEPWMVDDLGIPKQPWSELYYTTPGATVFQGICSNCHGRTGDGQSGAAKALVARSGARVANLVTGISGTGANGVSHLKAFEDALGPHGGAKYLVFMGTGGTRVEFGDAFMQAWVKYGEVDIDFSGDAVDWGKWGANMLGAARGACDLVRVGRFGTGASSEPKSGNPRAIGGATMWKEICTVDNPLTDAVRNGDTVAYETWLRRAEFNAGVMAYFYLKDHLAQGKPPALLRSECHKRQPASASTP</sequence>
<evidence type="ECO:0000259" key="5">
    <source>
        <dbReference type="PROSITE" id="PS51007"/>
    </source>
</evidence>
<reference evidence="6 7" key="1">
    <citation type="submission" date="2020-04" db="EMBL/GenBank/DDBJ databases">
        <title>Draft genome of Pyxidicoccus fallax type strain.</title>
        <authorList>
            <person name="Whitworth D.E."/>
        </authorList>
    </citation>
    <scope>NUCLEOTIDE SEQUENCE [LARGE SCALE GENOMIC DNA]</scope>
    <source>
        <strain evidence="6 7">DSM 14698</strain>
    </source>
</reference>
<evidence type="ECO:0000256" key="4">
    <source>
        <dbReference type="SAM" id="SignalP"/>
    </source>
</evidence>
<dbReference type="EMBL" id="JABBJJ010000222">
    <property type="protein sequence ID" value="NMO20064.1"/>
    <property type="molecule type" value="Genomic_DNA"/>
</dbReference>
<dbReference type="Proteomes" id="UP000518300">
    <property type="component" value="Unassembled WGS sequence"/>
</dbReference>
<dbReference type="GO" id="GO:0020037">
    <property type="term" value="F:heme binding"/>
    <property type="evidence" value="ECO:0007669"/>
    <property type="project" value="InterPro"/>
</dbReference>
<evidence type="ECO:0000256" key="2">
    <source>
        <dbReference type="ARBA" id="ARBA00023004"/>
    </source>
</evidence>
<keyword evidence="2 3" id="KW-0408">Iron</keyword>
<keyword evidence="7" id="KW-1185">Reference proteome</keyword>
<feature type="domain" description="Cytochrome c" evidence="5">
    <location>
        <begin position="686"/>
        <end position="766"/>
    </location>
</feature>
<protein>
    <recommendedName>
        <fullName evidence="5">Cytochrome c domain-containing protein</fullName>
    </recommendedName>
</protein>
<evidence type="ECO:0000256" key="3">
    <source>
        <dbReference type="PROSITE-ProRule" id="PRU00433"/>
    </source>
</evidence>
<dbReference type="RefSeq" id="WP_169349295.1">
    <property type="nucleotide sequence ID" value="NZ_JABBJJ010000222.1"/>
</dbReference>
<organism evidence="6 7">
    <name type="scientific">Pyxidicoccus fallax</name>
    <dbReference type="NCBI Taxonomy" id="394095"/>
    <lineage>
        <taxon>Bacteria</taxon>
        <taxon>Pseudomonadati</taxon>
        <taxon>Myxococcota</taxon>
        <taxon>Myxococcia</taxon>
        <taxon>Myxococcales</taxon>
        <taxon>Cystobacterineae</taxon>
        <taxon>Myxococcaceae</taxon>
        <taxon>Pyxidicoccus</taxon>
    </lineage>
</organism>
<keyword evidence="4" id="KW-0732">Signal</keyword>